<accession>A0AAV5ACY9</accession>
<evidence type="ECO:0000313" key="2">
    <source>
        <dbReference type="Proteomes" id="UP001050691"/>
    </source>
</evidence>
<keyword evidence="2" id="KW-1185">Reference proteome</keyword>
<proteinExistence type="predicted"/>
<dbReference type="Proteomes" id="UP001050691">
    <property type="component" value="Unassembled WGS sequence"/>
</dbReference>
<name>A0AAV5ACY9_9AGAM</name>
<organism evidence="1 2">
    <name type="scientific">Clathrus columnatus</name>
    <dbReference type="NCBI Taxonomy" id="1419009"/>
    <lineage>
        <taxon>Eukaryota</taxon>
        <taxon>Fungi</taxon>
        <taxon>Dikarya</taxon>
        <taxon>Basidiomycota</taxon>
        <taxon>Agaricomycotina</taxon>
        <taxon>Agaricomycetes</taxon>
        <taxon>Phallomycetidae</taxon>
        <taxon>Phallales</taxon>
        <taxon>Clathraceae</taxon>
        <taxon>Clathrus</taxon>
    </lineage>
</organism>
<sequence length="742" mass="84902">MVVQLDEGAIVNGVSSHTTYDTRIQMPSEILNEKREKLSNYLALLDKCHNSQLPINKLPLGVLERVFILTVFTSSFPGTATLDISHVCHYWRRLALERPNLWGFVDFGSRRLSALFLKRSEDASITLSYSARHPLFERPAPRYINFDSLTKRRFESYAGLFPRLDTLNLHFSFHMFKQIHHLFRSSERLRLRSLDICLTDMDPMYIDWFKLFSTDTAYLRELTIRELSLPWPIPPHQKLTRLSIIRPHILPTATQLLTFLSHCQALNELRLILSDSARTVTGRVQPHVSDISDVASLTFEKLDFYHLTILELRANDIPSYECIRSVSSYIHTHTRLSSFRMGYECLPPTLETTCQSSSIFELAPTSVLEHFKDCQFFSLHLDFAINRSSINADRAIPESNKPRKTPFPGFTDPFVFSLSGRCGQPGRLFDHLSIVNLIRGMSNIRYLQLISPAWELITSWNINFSVLFPCLTTLELCDQSQPPRDCTTYLTALLSLPNLKLRTLVLRNVQIDSSVLPDVAAGTELGVLKLSECLVDPEVIVFLQERGVEVIVDDEEVSTVSNFTNTSPPLYSPIIFCVTPSVDVHLVVAYESDDTEKMRLLHSDVDLTGDQYEKPGDIPATLWSYESFGQALRQMADLFRSLSTMQNLRIMTGFQFGQRGWDEDCPDEYRNAREEGDNITAVIFDYLDARLPRLELCASRSSIIKRVGACKCWKWKRALPGEIFSETKYDFPIPEEHDLLVS</sequence>
<dbReference type="AlphaFoldDB" id="A0AAV5ACY9"/>
<dbReference type="SUPFAM" id="SSF52047">
    <property type="entry name" value="RNI-like"/>
    <property type="match status" value="1"/>
</dbReference>
<evidence type="ECO:0000313" key="1">
    <source>
        <dbReference type="EMBL" id="GJJ10775.1"/>
    </source>
</evidence>
<evidence type="ECO:0008006" key="3">
    <source>
        <dbReference type="Google" id="ProtNLM"/>
    </source>
</evidence>
<comment type="caution">
    <text evidence="1">The sequence shown here is derived from an EMBL/GenBank/DDBJ whole genome shotgun (WGS) entry which is preliminary data.</text>
</comment>
<reference evidence="1" key="1">
    <citation type="submission" date="2021-10" db="EMBL/GenBank/DDBJ databases">
        <title>De novo Genome Assembly of Clathrus columnatus (Basidiomycota, Fungi) Using Illumina and Nanopore Sequence Data.</title>
        <authorList>
            <person name="Ogiso-Tanaka E."/>
            <person name="Itagaki H."/>
            <person name="Hosoya T."/>
            <person name="Hosaka K."/>
        </authorList>
    </citation>
    <scope>NUCLEOTIDE SEQUENCE</scope>
    <source>
        <strain evidence="1">MO-923</strain>
    </source>
</reference>
<protein>
    <recommendedName>
        <fullName evidence="3">F-box domain-containing protein</fullName>
    </recommendedName>
</protein>
<dbReference type="EMBL" id="BPWL01000005">
    <property type="protein sequence ID" value="GJJ10775.1"/>
    <property type="molecule type" value="Genomic_DNA"/>
</dbReference>
<dbReference type="InterPro" id="IPR032675">
    <property type="entry name" value="LRR_dom_sf"/>
</dbReference>
<gene>
    <name evidence="1" type="ORF">Clacol_005003</name>
</gene>
<dbReference type="Gene3D" id="3.80.10.10">
    <property type="entry name" value="Ribonuclease Inhibitor"/>
    <property type="match status" value="1"/>
</dbReference>